<proteinExistence type="predicted"/>
<feature type="region of interest" description="Disordered" evidence="1">
    <location>
        <begin position="175"/>
        <end position="212"/>
    </location>
</feature>
<keyword evidence="2" id="KW-0732">Signal</keyword>
<accession>A0AA38M2C5</accession>
<evidence type="ECO:0000313" key="4">
    <source>
        <dbReference type="Proteomes" id="UP001168821"/>
    </source>
</evidence>
<keyword evidence="4" id="KW-1185">Reference proteome</keyword>
<sequence>MPVVAAAVLTVAAAAVALSSSPPRCHRPFQSIRGRRRRLSTSSPPSPSSTAAAAATLAPPTNLICQSGPTAACLHLVLLCGRVESEAAALAASGGRRHRPQHFHTAHKQVETARLRPAAPHFHLISPFSRRFLRRSAPVLSGLRVFGNDRALIAHSTKLASACALRTPDYSGHPIHDGLRDEAQPPEVGISEFCGGGPRAGADSGSGTRWRT</sequence>
<evidence type="ECO:0000313" key="3">
    <source>
        <dbReference type="EMBL" id="KAJ3641225.1"/>
    </source>
</evidence>
<comment type="caution">
    <text evidence="3">The sequence shown here is derived from an EMBL/GenBank/DDBJ whole genome shotgun (WGS) entry which is preliminary data.</text>
</comment>
<name>A0AA38M2C5_9CUCU</name>
<protein>
    <recommendedName>
        <fullName evidence="5">Secreted protein</fullName>
    </recommendedName>
</protein>
<feature type="chain" id="PRO_5041346486" description="Secreted protein" evidence="2">
    <location>
        <begin position="20"/>
        <end position="212"/>
    </location>
</feature>
<dbReference type="AlphaFoldDB" id="A0AA38M2C5"/>
<organism evidence="3 4">
    <name type="scientific">Zophobas morio</name>
    <dbReference type="NCBI Taxonomy" id="2755281"/>
    <lineage>
        <taxon>Eukaryota</taxon>
        <taxon>Metazoa</taxon>
        <taxon>Ecdysozoa</taxon>
        <taxon>Arthropoda</taxon>
        <taxon>Hexapoda</taxon>
        <taxon>Insecta</taxon>
        <taxon>Pterygota</taxon>
        <taxon>Neoptera</taxon>
        <taxon>Endopterygota</taxon>
        <taxon>Coleoptera</taxon>
        <taxon>Polyphaga</taxon>
        <taxon>Cucujiformia</taxon>
        <taxon>Tenebrionidae</taxon>
        <taxon>Zophobas</taxon>
    </lineage>
</organism>
<feature type="region of interest" description="Disordered" evidence="1">
    <location>
        <begin position="27"/>
        <end position="52"/>
    </location>
</feature>
<reference evidence="3" key="1">
    <citation type="journal article" date="2023" name="G3 (Bethesda)">
        <title>Whole genome assemblies of Zophobas morio and Tenebrio molitor.</title>
        <authorList>
            <person name="Kaur S."/>
            <person name="Stinson S.A."/>
            <person name="diCenzo G.C."/>
        </authorList>
    </citation>
    <scope>NUCLEOTIDE SEQUENCE</scope>
    <source>
        <strain evidence="3">QUZm001</strain>
    </source>
</reference>
<evidence type="ECO:0000256" key="2">
    <source>
        <dbReference type="SAM" id="SignalP"/>
    </source>
</evidence>
<feature type="signal peptide" evidence="2">
    <location>
        <begin position="1"/>
        <end position="19"/>
    </location>
</feature>
<evidence type="ECO:0000256" key="1">
    <source>
        <dbReference type="SAM" id="MobiDB-lite"/>
    </source>
</evidence>
<gene>
    <name evidence="3" type="ORF">Zmor_027740</name>
</gene>
<evidence type="ECO:0008006" key="5">
    <source>
        <dbReference type="Google" id="ProtNLM"/>
    </source>
</evidence>
<dbReference type="Proteomes" id="UP001168821">
    <property type="component" value="Unassembled WGS sequence"/>
</dbReference>
<feature type="compositionally biased region" description="Low complexity" evidence="1">
    <location>
        <begin position="40"/>
        <end position="52"/>
    </location>
</feature>
<dbReference type="EMBL" id="JALNTZ010000009">
    <property type="protein sequence ID" value="KAJ3641225.1"/>
    <property type="molecule type" value="Genomic_DNA"/>
</dbReference>